<dbReference type="EMBL" id="CP050063">
    <property type="protein sequence ID" value="QIP12031.1"/>
    <property type="molecule type" value="Genomic_DNA"/>
</dbReference>
<dbReference type="InterPro" id="IPR029044">
    <property type="entry name" value="Nucleotide-diphossugar_trans"/>
</dbReference>
<dbReference type="RefSeq" id="WP_167205792.1">
    <property type="nucleotide sequence ID" value="NZ_CP050063.1"/>
</dbReference>
<dbReference type="AlphaFoldDB" id="A0A6G9AHU5"/>
<evidence type="ECO:0000313" key="3">
    <source>
        <dbReference type="Proteomes" id="UP000501802"/>
    </source>
</evidence>
<dbReference type="InterPro" id="IPR001173">
    <property type="entry name" value="Glyco_trans_2-like"/>
</dbReference>
<keyword evidence="2" id="KW-0808">Transferase</keyword>
<accession>A0A6G9AHU5</accession>
<dbReference type="KEGG" id="spib:G8759_04975"/>
<reference evidence="2 3" key="1">
    <citation type="submission" date="2020-03" db="EMBL/GenBank/DDBJ databases">
        <authorList>
            <person name="Kim M.K."/>
        </authorList>
    </citation>
    <scope>NUCLEOTIDE SEQUENCE [LARGE SCALE GENOMIC DNA]</scope>
    <source>
        <strain evidence="2 3">BT328</strain>
    </source>
</reference>
<dbReference type="SUPFAM" id="SSF53448">
    <property type="entry name" value="Nucleotide-diphospho-sugar transferases"/>
    <property type="match status" value="1"/>
</dbReference>
<evidence type="ECO:0000313" key="2">
    <source>
        <dbReference type="EMBL" id="QIP12031.1"/>
    </source>
</evidence>
<organism evidence="2 3">
    <name type="scientific">Spirosoma aureum</name>
    <dbReference type="NCBI Taxonomy" id="2692134"/>
    <lineage>
        <taxon>Bacteria</taxon>
        <taxon>Pseudomonadati</taxon>
        <taxon>Bacteroidota</taxon>
        <taxon>Cytophagia</taxon>
        <taxon>Cytophagales</taxon>
        <taxon>Cytophagaceae</taxon>
        <taxon>Spirosoma</taxon>
    </lineage>
</organism>
<feature type="domain" description="Glycosyltransferase 2-like" evidence="1">
    <location>
        <begin position="3"/>
        <end position="159"/>
    </location>
</feature>
<dbReference type="CDD" id="cd04196">
    <property type="entry name" value="GT_2_like_d"/>
    <property type="match status" value="1"/>
</dbReference>
<dbReference type="Pfam" id="PF00535">
    <property type="entry name" value="Glycos_transf_2"/>
    <property type="match status" value="1"/>
</dbReference>
<sequence>MISICLATYNGAKYIVRQIESILPQLLDEDEIIISDDNSTDNTLQLISSIQDSRIKLIKNMKGKGPIANFESALNNANGDFIFLCDQDDVWFVNKIEVMKNELKKYDLVLSDCEVVNENLEVLIPSFFYFRNSRAGFFYNIYKNSYMGCCMAFRRDVLKYALPFPKSIHMHDWWIGLLVELRGSVGFIDRPLMKYVRHGNNASPTGEASQYSFIVRTFNRLLLLVNLLVRWFK</sequence>
<evidence type="ECO:0000259" key="1">
    <source>
        <dbReference type="Pfam" id="PF00535"/>
    </source>
</evidence>
<dbReference type="Proteomes" id="UP000501802">
    <property type="component" value="Chromosome"/>
</dbReference>
<proteinExistence type="predicted"/>
<name>A0A6G9AHU5_9BACT</name>
<gene>
    <name evidence="2" type="ORF">G8759_04975</name>
</gene>
<dbReference type="Gene3D" id="3.90.550.10">
    <property type="entry name" value="Spore Coat Polysaccharide Biosynthesis Protein SpsA, Chain A"/>
    <property type="match status" value="1"/>
</dbReference>
<dbReference type="GO" id="GO:0016758">
    <property type="term" value="F:hexosyltransferase activity"/>
    <property type="evidence" value="ECO:0007669"/>
    <property type="project" value="UniProtKB-ARBA"/>
</dbReference>
<dbReference type="PANTHER" id="PTHR22916:SF3">
    <property type="entry name" value="UDP-GLCNAC:BETAGAL BETA-1,3-N-ACETYLGLUCOSAMINYLTRANSFERASE-LIKE PROTEIN 1"/>
    <property type="match status" value="1"/>
</dbReference>
<protein>
    <submittedName>
        <fullName evidence="2">Glycosyltransferase family 2 protein</fullName>
    </submittedName>
</protein>
<dbReference type="PANTHER" id="PTHR22916">
    <property type="entry name" value="GLYCOSYLTRANSFERASE"/>
    <property type="match status" value="1"/>
</dbReference>
<keyword evidence="3" id="KW-1185">Reference proteome</keyword>